<evidence type="ECO:0000259" key="6">
    <source>
        <dbReference type="Pfam" id="PF00496"/>
    </source>
</evidence>
<comment type="subcellular location">
    <subcellularLocation>
        <location evidence="1">Cell membrane</location>
        <topology evidence="1">Lipid-anchor</topology>
    </subcellularLocation>
</comment>
<evidence type="ECO:0000313" key="8">
    <source>
        <dbReference type="Proteomes" id="UP000004893"/>
    </source>
</evidence>
<dbReference type="InterPro" id="IPR023765">
    <property type="entry name" value="SBP_5_CS"/>
</dbReference>
<dbReference type="RefSeq" id="WP_006441833.1">
    <property type="nucleotide sequence ID" value="NZ_CP036524.1"/>
</dbReference>
<dbReference type="InterPro" id="IPR030678">
    <property type="entry name" value="Peptide/Ni-bd"/>
</dbReference>
<dbReference type="InterPro" id="IPR000914">
    <property type="entry name" value="SBP_5_dom"/>
</dbReference>
<evidence type="ECO:0000256" key="5">
    <source>
        <dbReference type="SAM" id="SignalP"/>
    </source>
</evidence>
<feature type="domain" description="Solute-binding protein family 5" evidence="6">
    <location>
        <begin position="88"/>
        <end position="446"/>
    </location>
</feature>
<organism evidence="7 8">
    <name type="scientific">[Clostridium] hylemonae DSM 15053</name>
    <dbReference type="NCBI Taxonomy" id="553973"/>
    <lineage>
        <taxon>Bacteria</taxon>
        <taxon>Bacillati</taxon>
        <taxon>Bacillota</taxon>
        <taxon>Clostridia</taxon>
        <taxon>Lachnospirales</taxon>
        <taxon>Lachnospiraceae</taxon>
    </lineage>
</organism>
<reference evidence="7" key="1">
    <citation type="submission" date="2009-02" db="EMBL/GenBank/DDBJ databases">
        <authorList>
            <person name="Fulton L."/>
            <person name="Clifton S."/>
            <person name="Fulton B."/>
            <person name="Xu J."/>
            <person name="Minx P."/>
            <person name="Pepin K.H."/>
            <person name="Johnson M."/>
            <person name="Bhonagiri V."/>
            <person name="Nash W.E."/>
            <person name="Mardis E.R."/>
            <person name="Wilson R.K."/>
        </authorList>
    </citation>
    <scope>NUCLEOTIDE SEQUENCE [LARGE SCALE GENOMIC DNA]</scope>
    <source>
        <strain evidence="7">DSM 15053</strain>
    </source>
</reference>
<evidence type="ECO:0000256" key="2">
    <source>
        <dbReference type="ARBA" id="ARBA00005695"/>
    </source>
</evidence>
<dbReference type="PANTHER" id="PTHR30290">
    <property type="entry name" value="PERIPLASMIC BINDING COMPONENT OF ABC TRANSPORTER"/>
    <property type="match status" value="1"/>
</dbReference>
<keyword evidence="8" id="KW-1185">Reference proteome</keyword>
<dbReference type="InterPro" id="IPR039424">
    <property type="entry name" value="SBP_5"/>
</dbReference>
<dbReference type="PROSITE" id="PS01040">
    <property type="entry name" value="SBP_BACTERIAL_5"/>
    <property type="match status" value="1"/>
</dbReference>
<feature type="chain" id="PRO_5038484277" evidence="5">
    <location>
        <begin position="25"/>
        <end position="532"/>
    </location>
</feature>
<dbReference type="Gene3D" id="3.40.190.10">
    <property type="entry name" value="Periplasmic binding protein-like II"/>
    <property type="match status" value="1"/>
</dbReference>
<dbReference type="AlphaFoldDB" id="C0BXG4"/>
<accession>C0BXG4</accession>
<protein>
    <submittedName>
        <fullName evidence="7">ABC transporter, substrate-binding protein, family 5</fullName>
    </submittedName>
</protein>
<sequence length="532" mass="59459">MKRNVMRRVLVLAMAAVLTCSLCACGGDKKRSGKEGKADTNDDKTFVAALAFMPDSIDPTNLMNAADMHATRNCYEPLVEEVRGTTDLEPWLAEKWDIPDAKTYIFHIRDGVKFYDGTDLNAEAVVYSFERARAFVNSVSSCVEEIDTIEAVDDMTVKMTLKAENSGFLYNVAKIGIISPAFCKENEEDGDWAQKYLKKHSCGTGAYQVTDYVDDQYVTLSRFDDYWQGWKDDQIDVVQTLIVKDNATQIQMLNSGEVDKLQIPLTENLDMLEKNPDIDILKGGSLQTNIFTFNMKKAPFDDPKVRQAVSCAFDYEGVKNTVYNGQATVPSGFMPADFAEHDPDLPEQKQDMERAKQLMEESGAGACEIRVHLCEGSDDQVQMAQILQADLAEIGITVKIEIMPWTSLVEENTSPETAPEMSALNMGAFTGDAAFFLKQNFHSINSGGSYNWSFYEKPEFDKLLDDAAATVDEGEKTKLLKQAQQMLVDDCPAVFAASPNTVEAINNTYRGYVLHPLDYFYSIRFYQLTVGE</sequence>
<dbReference type="STRING" id="553973.CLOHYLEM_04501"/>
<dbReference type="PANTHER" id="PTHR30290:SF9">
    <property type="entry name" value="OLIGOPEPTIDE-BINDING PROTEIN APPA"/>
    <property type="match status" value="1"/>
</dbReference>
<dbReference type="Pfam" id="PF00496">
    <property type="entry name" value="SBP_bac_5"/>
    <property type="match status" value="1"/>
</dbReference>
<feature type="signal peptide" evidence="5">
    <location>
        <begin position="1"/>
        <end position="24"/>
    </location>
</feature>
<evidence type="ECO:0000256" key="1">
    <source>
        <dbReference type="ARBA" id="ARBA00004193"/>
    </source>
</evidence>
<dbReference type="eggNOG" id="COG0747">
    <property type="taxonomic scope" value="Bacteria"/>
</dbReference>
<dbReference type="GO" id="GO:1904680">
    <property type="term" value="F:peptide transmembrane transporter activity"/>
    <property type="evidence" value="ECO:0007669"/>
    <property type="project" value="TreeGrafter"/>
</dbReference>
<comment type="similarity">
    <text evidence="2">Belongs to the bacterial solute-binding protein 5 family.</text>
</comment>
<name>C0BXG4_9FIRM</name>
<evidence type="ECO:0000256" key="4">
    <source>
        <dbReference type="ARBA" id="ARBA00022729"/>
    </source>
</evidence>
<dbReference type="CDD" id="cd08512">
    <property type="entry name" value="PBP2_NikA_DppA_OppA_like_7"/>
    <property type="match status" value="1"/>
</dbReference>
<dbReference type="Gene3D" id="3.10.105.10">
    <property type="entry name" value="Dipeptide-binding Protein, Domain 3"/>
    <property type="match status" value="1"/>
</dbReference>
<proteinExistence type="inferred from homology"/>
<dbReference type="GO" id="GO:0043190">
    <property type="term" value="C:ATP-binding cassette (ABC) transporter complex"/>
    <property type="evidence" value="ECO:0007669"/>
    <property type="project" value="InterPro"/>
</dbReference>
<dbReference type="PROSITE" id="PS51257">
    <property type="entry name" value="PROKAR_LIPOPROTEIN"/>
    <property type="match status" value="1"/>
</dbReference>
<dbReference type="Proteomes" id="UP000004893">
    <property type="component" value="Unassembled WGS sequence"/>
</dbReference>
<dbReference type="GO" id="GO:0015833">
    <property type="term" value="P:peptide transport"/>
    <property type="evidence" value="ECO:0007669"/>
    <property type="project" value="TreeGrafter"/>
</dbReference>
<dbReference type="EMBL" id="ABYI02000012">
    <property type="protein sequence ID" value="EEG75271.1"/>
    <property type="molecule type" value="Genomic_DNA"/>
</dbReference>
<comment type="caution">
    <text evidence="7">The sequence shown here is derived from an EMBL/GenBank/DDBJ whole genome shotgun (WGS) entry which is preliminary data.</text>
</comment>
<evidence type="ECO:0000256" key="3">
    <source>
        <dbReference type="ARBA" id="ARBA00022448"/>
    </source>
</evidence>
<gene>
    <name evidence="7" type="ORF">CLOHYLEM_04501</name>
</gene>
<dbReference type="PIRSF" id="PIRSF002741">
    <property type="entry name" value="MppA"/>
    <property type="match status" value="1"/>
</dbReference>
<dbReference type="GO" id="GO:0042597">
    <property type="term" value="C:periplasmic space"/>
    <property type="evidence" value="ECO:0007669"/>
    <property type="project" value="UniProtKB-ARBA"/>
</dbReference>
<dbReference type="SUPFAM" id="SSF53850">
    <property type="entry name" value="Periplasmic binding protein-like II"/>
    <property type="match status" value="1"/>
</dbReference>
<evidence type="ECO:0000313" key="7">
    <source>
        <dbReference type="EMBL" id="EEG75271.1"/>
    </source>
</evidence>
<dbReference type="HOGENOM" id="CLU_017028_7_2_9"/>
<dbReference type="OrthoDB" id="9772924at2"/>
<keyword evidence="4 5" id="KW-0732">Signal</keyword>
<dbReference type="Gene3D" id="3.90.76.10">
    <property type="entry name" value="Dipeptide-binding Protein, Domain 1"/>
    <property type="match status" value="1"/>
</dbReference>
<keyword evidence="3" id="KW-0813">Transport</keyword>
<reference evidence="7" key="2">
    <citation type="submission" date="2013-06" db="EMBL/GenBank/DDBJ databases">
        <title>Draft genome sequence of Clostridium hylemonae (DSM 15053).</title>
        <authorList>
            <person name="Sudarsanam P."/>
            <person name="Ley R."/>
            <person name="Guruge J."/>
            <person name="Turnbaugh P.J."/>
            <person name="Mahowald M."/>
            <person name="Liep D."/>
            <person name="Gordon J."/>
        </authorList>
    </citation>
    <scope>NUCLEOTIDE SEQUENCE</scope>
    <source>
        <strain evidence="7">DSM 15053</strain>
    </source>
</reference>